<keyword evidence="1" id="KW-0677">Repeat</keyword>
<keyword evidence="5" id="KW-1185">Reference proteome</keyword>
<gene>
    <name evidence="4" type="ORF">CEPIT_LOCUS36145</name>
</gene>
<dbReference type="InterPro" id="IPR046848">
    <property type="entry name" value="E_motif"/>
</dbReference>
<comment type="similarity">
    <text evidence="2">Belongs to the PPR family. PCMP-E subfamily.</text>
</comment>
<dbReference type="GO" id="GO:0003723">
    <property type="term" value="F:RNA binding"/>
    <property type="evidence" value="ECO:0007669"/>
    <property type="project" value="InterPro"/>
</dbReference>
<evidence type="ECO:0000256" key="2">
    <source>
        <dbReference type="ARBA" id="ARBA00061659"/>
    </source>
</evidence>
<dbReference type="PANTHER" id="PTHR47926">
    <property type="entry name" value="PENTATRICOPEPTIDE REPEAT-CONTAINING PROTEIN"/>
    <property type="match status" value="1"/>
</dbReference>
<dbReference type="FunFam" id="1.25.40.10:FF:000921">
    <property type="entry name" value="Pentatricopeptide repeat-containing protein At5g48910"/>
    <property type="match status" value="1"/>
</dbReference>
<reference evidence="4" key="1">
    <citation type="submission" date="2022-07" db="EMBL/GenBank/DDBJ databases">
        <authorList>
            <person name="Macas J."/>
            <person name="Novak P."/>
            <person name="Neumann P."/>
        </authorList>
    </citation>
    <scope>NUCLEOTIDE SEQUENCE</scope>
</reference>
<dbReference type="InterPro" id="IPR002885">
    <property type="entry name" value="PPR_rpt"/>
</dbReference>
<protein>
    <recommendedName>
        <fullName evidence="6">Chlororespiratory reduction 4</fullName>
    </recommendedName>
</protein>
<evidence type="ECO:0008006" key="6">
    <source>
        <dbReference type="Google" id="ProtNLM"/>
    </source>
</evidence>
<feature type="repeat" description="PPR" evidence="3">
    <location>
        <begin position="263"/>
        <end position="297"/>
    </location>
</feature>
<organism evidence="4 5">
    <name type="scientific">Cuscuta epithymum</name>
    <dbReference type="NCBI Taxonomy" id="186058"/>
    <lineage>
        <taxon>Eukaryota</taxon>
        <taxon>Viridiplantae</taxon>
        <taxon>Streptophyta</taxon>
        <taxon>Embryophyta</taxon>
        <taxon>Tracheophyta</taxon>
        <taxon>Spermatophyta</taxon>
        <taxon>Magnoliopsida</taxon>
        <taxon>eudicotyledons</taxon>
        <taxon>Gunneridae</taxon>
        <taxon>Pentapetalae</taxon>
        <taxon>asterids</taxon>
        <taxon>lamiids</taxon>
        <taxon>Solanales</taxon>
        <taxon>Convolvulaceae</taxon>
        <taxon>Cuscuteae</taxon>
        <taxon>Cuscuta</taxon>
        <taxon>Cuscuta subgen. Cuscuta</taxon>
    </lineage>
</organism>
<evidence type="ECO:0000256" key="3">
    <source>
        <dbReference type="PROSITE-ProRule" id="PRU00708"/>
    </source>
</evidence>
<dbReference type="Pfam" id="PF20431">
    <property type="entry name" value="E_motif"/>
    <property type="match status" value="1"/>
</dbReference>
<dbReference type="AlphaFoldDB" id="A0AAV0FPN8"/>
<feature type="repeat" description="PPR" evidence="3">
    <location>
        <begin position="365"/>
        <end position="399"/>
    </location>
</feature>
<accession>A0AAV0FPN8</accession>
<comment type="caution">
    <text evidence="4">The sequence shown here is derived from an EMBL/GenBank/DDBJ whole genome shotgun (WGS) entry which is preliminary data.</text>
</comment>
<dbReference type="Proteomes" id="UP001152523">
    <property type="component" value="Unassembled WGS sequence"/>
</dbReference>
<evidence type="ECO:0000313" key="4">
    <source>
        <dbReference type="EMBL" id="CAH9137592.1"/>
    </source>
</evidence>
<dbReference type="EMBL" id="CAMAPF010001001">
    <property type="protein sequence ID" value="CAH9137592.1"/>
    <property type="molecule type" value="Genomic_DNA"/>
</dbReference>
<sequence length="547" mass="61435">MFKLDPRELYIEFFLHFDTALISFQENPDYFKTKTNFFAKYVVCIGRQVIIDIQNHRHEGQSSGGAVERRILSLLHGQNTRTQVSEIYGHILRHQLHHSNHVISHLVSVCGSQNKMDCATLIFQQFPYPNIFLFNSMIKGLSLCGPFLNSISLFSGMKNLGIWADEFTLAPLLKACANLPEDIRLGQAVHKETIALGFSRFNSICIGLVELYSTHEMMSDADRLFDEMPQRDVIVWNLLVRGYCKSGNVEMGLNVFRQMEERSVVSWNLMISCLARSGMDTDALKLFHEMIHNGFEPDEATLVTTLPLCARLGEISLGKWIHSYVDSKGLICDFVSVGNALVDFYCKCGDLGHASSIFESMAGKNVISWNAMISGLAYNGKAELGVQLFDTMIKEGLCPNESTFVAVLVCCSHAGFVQRGHDVFAMMVKDYHFDPTLEHYGCMVDLLSRNGHVNEAYDLMKSMPVKPNAALWGSLLGALRTHGDMELAECVAKELISLEPWNSGNYVLLSNIYADQGKWDEVEKVRELMKGCDIKKHPGQSILRNLG</sequence>
<dbReference type="InterPro" id="IPR011990">
    <property type="entry name" value="TPR-like_helical_dom_sf"/>
</dbReference>
<dbReference type="NCBIfam" id="TIGR00756">
    <property type="entry name" value="PPR"/>
    <property type="match status" value="3"/>
</dbReference>
<dbReference type="InterPro" id="IPR046960">
    <property type="entry name" value="PPR_At4g14850-like_plant"/>
</dbReference>
<dbReference type="PROSITE" id="PS51375">
    <property type="entry name" value="PPR"/>
    <property type="match status" value="3"/>
</dbReference>
<dbReference type="GO" id="GO:0009451">
    <property type="term" value="P:RNA modification"/>
    <property type="evidence" value="ECO:0007669"/>
    <property type="project" value="InterPro"/>
</dbReference>
<proteinExistence type="inferred from homology"/>
<name>A0AAV0FPN8_9ASTE</name>
<dbReference type="PANTHER" id="PTHR47926:SF540">
    <property type="entry name" value="PENTATRICOPEPTIDE REPEAT-CONTAINING PROTEIN"/>
    <property type="match status" value="1"/>
</dbReference>
<feature type="repeat" description="PPR" evidence="3">
    <location>
        <begin position="232"/>
        <end position="262"/>
    </location>
</feature>
<evidence type="ECO:0000256" key="1">
    <source>
        <dbReference type="ARBA" id="ARBA00022737"/>
    </source>
</evidence>
<dbReference type="Pfam" id="PF01535">
    <property type="entry name" value="PPR"/>
    <property type="match status" value="2"/>
</dbReference>
<dbReference type="Pfam" id="PF13041">
    <property type="entry name" value="PPR_2"/>
    <property type="match status" value="2"/>
</dbReference>
<dbReference type="FunFam" id="1.25.40.10:FF:000334">
    <property type="entry name" value="Pentatricopeptide repeat-containing protein"/>
    <property type="match status" value="1"/>
</dbReference>
<dbReference type="Gene3D" id="1.25.40.10">
    <property type="entry name" value="Tetratricopeptide repeat domain"/>
    <property type="match status" value="3"/>
</dbReference>
<dbReference type="Pfam" id="PF12854">
    <property type="entry name" value="PPR_1"/>
    <property type="match status" value="1"/>
</dbReference>
<evidence type="ECO:0000313" key="5">
    <source>
        <dbReference type="Proteomes" id="UP001152523"/>
    </source>
</evidence>